<dbReference type="PANTHER" id="PTHR22789:SF0">
    <property type="entry name" value="3-OXO-TETRONATE 4-PHOSPHATE DECARBOXYLASE-RELATED"/>
    <property type="match status" value="1"/>
</dbReference>
<proteinExistence type="predicted"/>
<keyword evidence="1" id="KW-0479">Metal-binding</keyword>
<dbReference type="GO" id="GO:0019323">
    <property type="term" value="P:pentose catabolic process"/>
    <property type="evidence" value="ECO:0007669"/>
    <property type="project" value="TreeGrafter"/>
</dbReference>
<dbReference type="Proteomes" id="UP001321786">
    <property type="component" value="Chromosome"/>
</dbReference>
<gene>
    <name evidence="4" type="ORF">HLPR_14750</name>
</gene>
<dbReference type="KEGG" id="hprf:HLPR_14750"/>
<dbReference type="SMART" id="SM01007">
    <property type="entry name" value="Aldolase_II"/>
    <property type="match status" value="1"/>
</dbReference>
<dbReference type="PANTHER" id="PTHR22789">
    <property type="entry name" value="FUCULOSE PHOSPHATE ALDOLASE"/>
    <property type="match status" value="1"/>
</dbReference>
<dbReference type="AlphaFoldDB" id="A0AAU9EM36"/>
<name>A0AAU9EM36_9FIRM</name>
<dbReference type="InterPro" id="IPR001303">
    <property type="entry name" value="Aldolase_II/adducin_N"/>
</dbReference>
<dbReference type="GO" id="GO:0016832">
    <property type="term" value="F:aldehyde-lyase activity"/>
    <property type="evidence" value="ECO:0007669"/>
    <property type="project" value="TreeGrafter"/>
</dbReference>
<dbReference type="Gene3D" id="3.40.225.10">
    <property type="entry name" value="Class II aldolase/adducin N-terminal domain"/>
    <property type="match status" value="1"/>
</dbReference>
<accession>A0AAU9EM36</accession>
<evidence type="ECO:0000259" key="3">
    <source>
        <dbReference type="SMART" id="SM01007"/>
    </source>
</evidence>
<evidence type="ECO:0000313" key="4">
    <source>
        <dbReference type="EMBL" id="BEP29144.1"/>
    </source>
</evidence>
<dbReference type="InterPro" id="IPR036409">
    <property type="entry name" value="Aldolase_II/adducin_N_sf"/>
</dbReference>
<feature type="domain" description="Class II aldolase/adducin N-terminal" evidence="3">
    <location>
        <begin position="10"/>
        <end position="187"/>
    </location>
</feature>
<dbReference type="RefSeq" id="WP_338534812.1">
    <property type="nucleotide sequence ID" value="NZ_AP028654.1"/>
</dbReference>
<dbReference type="SUPFAM" id="SSF53639">
    <property type="entry name" value="AraD/HMP-PK domain-like"/>
    <property type="match status" value="1"/>
</dbReference>
<evidence type="ECO:0000256" key="1">
    <source>
        <dbReference type="ARBA" id="ARBA00022723"/>
    </source>
</evidence>
<sequence length="217" mass="23769">MSLKYLRAREEVIKTGVEMLRLSHVVGTWGNISMRIEDENSFAITPSGVDYDKIKIEDVVIIDFDGNIINGELKPSIEWGLHLNVYKHRSDISAIVHTHSTYSTAFAIARKPIPASAEDLVQIVGGDVKVTNYVLPGSTELGIEAVKALEGRNACILANHGLLSAAATLKEALKIVNVVEKSAQATIFANLLGGVVELGKTDVDFMRDFYLNKYGQR</sequence>
<dbReference type="GO" id="GO:0046872">
    <property type="term" value="F:metal ion binding"/>
    <property type="evidence" value="ECO:0007669"/>
    <property type="project" value="UniProtKB-KW"/>
</dbReference>
<dbReference type="GO" id="GO:0005829">
    <property type="term" value="C:cytosol"/>
    <property type="evidence" value="ECO:0007669"/>
    <property type="project" value="TreeGrafter"/>
</dbReference>
<dbReference type="Pfam" id="PF00596">
    <property type="entry name" value="Aldolase_II"/>
    <property type="match status" value="1"/>
</dbReference>
<dbReference type="InterPro" id="IPR050197">
    <property type="entry name" value="Aldolase_class_II_sugar_metab"/>
</dbReference>
<protein>
    <submittedName>
        <fullName evidence="4">Class II aldolase/adducin family protein</fullName>
    </submittedName>
</protein>
<keyword evidence="5" id="KW-1185">Reference proteome</keyword>
<organism evidence="4 5">
    <name type="scientific">Helicovermis profundi</name>
    <dbReference type="NCBI Taxonomy" id="3065157"/>
    <lineage>
        <taxon>Bacteria</taxon>
        <taxon>Bacillati</taxon>
        <taxon>Bacillota</taxon>
        <taxon>Clostridia</taxon>
        <taxon>Helicovermis</taxon>
    </lineage>
</organism>
<evidence type="ECO:0000256" key="2">
    <source>
        <dbReference type="ARBA" id="ARBA00023239"/>
    </source>
</evidence>
<dbReference type="EMBL" id="AP028654">
    <property type="protein sequence ID" value="BEP29144.1"/>
    <property type="molecule type" value="Genomic_DNA"/>
</dbReference>
<keyword evidence="2" id="KW-0456">Lyase</keyword>
<evidence type="ECO:0000313" key="5">
    <source>
        <dbReference type="Proteomes" id="UP001321786"/>
    </source>
</evidence>
<reference evidence="4 5" key="1">
    <citation type="submission" date="2023-08" db="EMBL/GenBank/DDBJ databases">
        <title>Helicovermis profunda gen. nov., sp. nov., a novel mesophilic, fermentative bacterium within the Bacillota from a deep-sea hydrothermal vent chimney.</title>
        <authorList>
            <person name="Miyazaki U."/>
            <person name="Mizutani D."/>
            <person name="Hashimoto Y."/>
            <person name="Tame A."/>
            <person name="Sawayama S."/>
            <person name="Miyazaki J."/>
            <person name="Takai K."/>
            <person name="Nakagawa S."/>
        </authorList>
    </citation>
    <scope>NUCLEOTIDE SEQUENCE [LARGE SCALE GENOMIC DNA]</scope>
    <source>
        <strain evidence="4 5">S502</strain>
    </source>
</reference>